<proteinExistence type="predicted"/>
<evidence type="ECO:0000313" key="2">
    <source>
        <dbReference type="Proteomes" id="UP001501353"/>
    </source>
</evidence>
<sequence>MDFIAESKKNHVWRKTVWHTNPDEHPLSAAHSVEVYCCEEVNGYAVWYVRKLKRSDGRGLDTVENGDYLLRFFAKDRRDDAIEWSVLIANNATGEDAVIVGLDALVAGGQKV</sequence>
<comment type="caution">
    <text evidence="1">The sequence shown here is derived from an EMBL/GenBank/DDBJ whole genome shotgun (WGS) entry which is preliminary data.</text>
</comment>
<dbReference type="EMBL" id="BAAAZE010000013">
    <property type="protein sequence ID" value="GAA4030223.1"/>
    <property type="molecule type" value="Genomic_DNA"/>
</dbReference>
<protein>
    <submittedName>
        <fullName evidence="1">Uncharacterized protein</fullName>
    </submittedName>
</protein>
<name>A0ABP7TRZ5_9BURK</name>
<keyword evidence="2" id="KW-1185">Reference proteome</keyword>
<organism evidence="1 2">
    <name type="scientific">Actimicrobium antarcticum</name>
    <dbReference type="NCBI Taxonomy" id="1051899"/>
    <lineage>
        <taxon>Bacteria</taxon>
        <taxon>Pseudomonadati</taxon>
        <taxon>Pseudomonadota</taxon>
        <taxon>Betaproteobacteria</taxon>
        <taxon>Burkholderiales</taxon>
        <taxon>Oxalobacteraceae</taxon>
        <taxon>Actimicrobium</taxon>
    </lineage>
</organism>
<gene>
    <name evidence="1" type="ORF">GCM10022212_30570</name>
</gene>
<reference evidence="2" key="1">
    <citation type="journal article" date="2019" name="Int. J. Syst. Evol. Microbiol.">
        <title>The Global Catalogue of Microorganisms (GCM) 10K type strain sequencing project: providing services to taxonomists for standard genome sequencing and annotation.</title>
        <authorList>
            <consortium name="The Broad Institute Genomics Platform"/>
            <consortium name="The Broad Institute Genome Sequencing Center for Infectious Disease"/>
            <person name="Wu L."/>
            <person name="Ma J."/>
        </authorList>
    </citation>
    <scope>NUCLEOTIDE SEQUENCE [LARGE SCALE GENOMIC DNA]</scope>
    <source>
        <strain evidence="2">JCM 16673</strain>
    </source>
</reference>
<accession>A0ABP7TRZ5</accession>
<evidence type="ECO:0000313" key="1">
    <source>
        <dbReference type="EMBL" id="GAA4030223.1"/>
    </source>
</evidence>
<dbReference type="RefSeq" id="WP_344764544.1">
    <property type="nucleotide sequence ID" value="NZ_BAAAZE010000013.1"/>
</dbReference>
<dbReference type="Proteomes" id="UP001501353">
    <property type="component" value="Unassembled WGS sequence"/>
</dbReference>